<name>A0A3G5A3B4_9VIRU</name>
<organism evidence="1">
    <name type="scientific">Harvfovirus sp</name>
    <dbReference type="NCBI Taxonomy" id="2487768"/>
    <lineage>
        <taxon>Viruses</taxon>
        <taxon>Varidnaviria</taxon>
        <taxon>Bamfordvirae</taxon>
        <taxon>Nucleocytoviricota</taxon>
        <taxon>Megaviricetes</taxon>
        <taxon>Imitervirales</taxon>
        <taxon>Mimiviridae</taxon>
        <taxon>Klosneuvirinae</taxon>
    </lineage>
</organism>
<accession>A0A3G5A3B4</accession>
<protein>
    <submittedName>
        <fullName evidence="1">Uncharacterized protein</fullName>
    </submittedName>
</protein>
<evidence type="ECO:0000313" key="1">
    <source>
        <dbReference type="EMBL" id="AYV81715.1"/>
    </source>
</evidence>
<dbReference type="EMBL" id="MK072297">
    <property type="protein sequence ID" value="AYV81715.1"/>
    <property type="molecule type" value="Genomic_DNA"/>
</dbReference>
<reference evidence="1" key="1">
    <citation type="submission" date="2018-10" db="EMBL/GenBank/DDBJ databases">
        <title>Hidden diversity of soil giant viruses.</title>
        <authorList>
            <person name="Schulz F."/>
            <person name="Alteio L."/>
            <person name="Goudeau D."/>
            <person name="Ryan E.M."/>
            <person name="Malmstrom R.R."/>
            <person name="Blanchard J."/>
            <person name="Woyke T."/>
        </authorList>
    </citation>
    <scope>NUCLEOTIDE SEQUENCE</scope>
    <source>
        <strain evidence="1">HAV1</strain>
    </source>
</reference>
<proteinExistence type="predicted"/>
<gene>
    <name evidence="1" type="ORF">Harvfovirus55_4</name>
</gene>
<sequence>MNSKVQKYLNKLKKHNLSEKDKNVYVSKLEQYLSSSWLHGGTNGSTAAPLDPRALSWEELAKIYSLESSFTNPKFEEYRKRASVNTILLPSFLSLPFIVEAPIDVREKWKNAHIGERNKVLRYYAAEPTRDDSWHRSSNGQFHIDYYGPDDLDKIDVKALAITKELLSRLPPSMSAWAPFRNATEWLHQYGFLNVPPIVPDPSLSLYDQIRTIMKGSPDAPLVEKYIAIDEQLVPIYYYFNLSRPRPTSIPTDYAAKLGIPARRTLPHTPLDLSKLLQNLSSTPIAPYTLRTPFS</sequence>